<proteinExistence type="inferred from homology"/>
<keyword evidence="2" id="KW-0547">Nucleotide-binding</keyword>
<dbReference type="Pfam" id="PF00582">
    <property type="entry name" value="Usp"/>
    <property type="match status" value="2"/>
</dbReference>
<dbReference type="SUPFAM" id="SSF52402">
    <property type="entry name" value="Adenine nucleotide alpha hydrolases-like"/>
    <property type="match status" value="2"/>
</dbReference>
<reference evidence="6 7" key="1">
    <citation type="submission" date="2024-03" db="EMBL/GenBank/DDBJ databases">
        <title>First Report of Pectobacterium brasiliscabiei causing potato scab in china.</title>
        <authorList>
            <person name="Handique U."/>
        </authorList>
    </citation>
    <scope>NUCLEOTIDE SEQUENCE [LARGE SCALE GENOMIC DNA]</scope>
    <source>
        <strain evidence="6 7">ZRIMU1503</strain>
    </source>
</reference>
<dbReference type="EMBL" id="JBBAYM010000010">
    <property type="protein sequence ID" value="MEI5610960.1"/>
    <property type="molecule type" value="Genomic_DNA"/>
</dbReference>
<evidence type="ECO:0000313" key="5">
    <source>
        <dbReference type="EMBL" id="MEI5610880.1"/>
    </source>
</evidence>
<evidence type="ECO:0000313" key="6">
    <source>
        <dbReference type="EMBL" id="MEI5610960.1"/>
    </source>
</evidence>
<feature type="domain" description="UspA" evidence="4">
    <location>
        <begin position="3"/>
        <end position="141"/>
    </location>
</feature>
<evidence type="ECO:0000256" key="1">
    <source>
        <dbReference type="ARBA" id="ARBA00008791"/>
    </source>
</evidence>
<dbReference type="InterPro" id="IPR006015">
    <property type="entry name" value="Universal_stress_UspA"/>
</dbReference>
<protein>
    <submittedName>
        <fullName evidence="6">Universal stress protein</fullName>
    </submittedName>
</protein>
<dbReference type="PANTHER" id="PTHR46268">
    <property type="entry name" value="STRESS RESPONSE PROTEIN NHAX"/>
    <property type="match status" value="1"/>
</dbReference>
<evidence type="ECO:0000256" key="2">
    <source>
        <dbReference type="ARBA" id="ARBA00022741"/>
    </source>
</evidence>
<evidence type="ECO:0000256" key="3">
    <source>
        <dbReference type="ARBA" id="ARBA00022840"/>
    </source>
</evidence>
<sequence>MSAPVVVGVDGSPSSLAAVETAAREAGLRGVGLRLVHAFGWPGAHVPPGVPPWNPAGAGLREMADGTMAEAERRVHTVAPGVEITREVGVGEPVMVLEIESRTAALLVVGSRGLGAFATLLLGSTSAHLAAHARCPVMVVRGTPRPADPVLLAVDGSPAAGSAVEFAFAEASMRGTDLLALHVWNTRTERVYDGAADPPFVTYDEDRLRDEEQRLFAEALSGMREKYPDVAVHRRLVRGRVRASVIEASAGAQLLVVGARGRGGFAGLRLGSVSQAVLHHAHCPVAVVRSGEE</sequence>
<dbReference type="Proteomes" id="UP001365781">
    <property type="component" value="Unassembled WGS sequence"/>
</dbReference>
<dbReference type="Gene3D" id="3.40.50.620">
    <property type="entry name" value="HUPs"/>
    <property type="match status" value="2"/>
</dbReference>
<accession>A0ABU8GFJ6</accession>
<keyword evidence="7" id="KW-1185">Reference proteome</keyword>
<dbReference type="RefSeq" id="WP_336541390.1">
    <property type="nucleotide sequence ID" value="NZ_JBBAYL010000017.1"/>
</dbReference>
<dbReference type="PANTHER" id="PTHR46268:SF27">
    <property type="entry name" value="UNIVERSAL STRESS PROTEIN RV2623"/>
    <property type="match status" value="1"/>
</dbReference>
<gene>
    <name evidence="5" type="ORF">WB403_17080</name>
    <name evidence="6" type="ORF">WB403_17495</name>
</gene>
<keyword evidence="3" id="KW-0067">ATP-binding</keyword>
<name>A0ABU8GFJ6_9ACTN</name>
<feature type="domain" description="UspA" evidence="4">
    <location>
        <begin position="148"/>
        <end position="289"/>
    </location>
</feature>
<comment type="similarity">
    <text evidence="1">Belongs to the universal stress protein A family.</text>
</comment>
<comment type="caution">
    <text evidence="6">The sequence shown here is derived from an EMBL/GenBank/DDBJ whole genome shotgun (WGS) entry which is preliminary data.</text>
</comment>
<evidence type="ECO:0000259" key="4">
    <source>
        <dbReference type="Pfam" id="PF00582"/>
    </source>
</evidence>
<dbReference type="InterPro" id="IPR014729">
    <property type="entry name" value="Rossmann-like_a/b/a_fold"/>
</dbReference>
<dbReference type="PRINTS" id="PR01438">
    <property type="entry name" value="UNVRSLSTRESS"/>
</dbReference>
<dbReference type="InterPro" id="IPR006016">
    <property type="entry name" value="UspA"/>
</dbReference>
<dbReference type="EMBL" id="JBBAYM010000010">
    <property type="protein sequence ID" value="MEI5610880.1"/>
    <property type="molecule type" value="Genomic_DNA"/>
</dbReference>
<organism evidence="6 7">
    <name type="scientific">Streptomyces brasiliscabiei</name>
    <dbReference type="NCBI Taxonomy" id="2736302"/>
    <lineage>
        <taxon>Bacteria</taxon>
        <taxon>Bacillati</taxon>
        <taxon>Actinomycetota</taxon>
        <taxon>Actinomycetes</taxon>
        <taxon>Kitasatosporales</taxon>
        <taxon>Streptomycetaceae</taxon>
        <taxon>Streptomyces</taxon>
    </lineage>
</organism>
<evidence type="ECO:0000313" key="7">
    <source>
        <dbReference type="Proteomes" id="UP001365781"/>
    </source>
</evidence>